<keyword evidence="1" id="KW-0812">Transmembrane</keyword>
<accession>A0A9D1DZQ6</accession>
<dbReference type="Proteomes" id="UP000886744">
    <property type="component" value="Unassembled WGS sequence"/>
</dbReference>
<reference evidence="2" key="2">
    <citation type="journal article" date="2021" name="PeerJ">
        <title>Extensive microbial diversity within the chicken gut microbiome revealed by metagenomics and culture.</title>
        <authorList>
            <person name="Gilroy R."/>
            <person name="Ravi A."/>
            <person name="Getino M."/>
            <person name="Pursley I."/>
            <person name="Horton D.L."/>
            <person name="Alikhan N.F."/>
            <person name="Baker D."/>
            <person name="Gharbi K."/>
            <person name="Hall N."/>
            <person name="Watson M."/>
            <person name="Adriaenssens E.M."/>
            <person name="Foster-Nyarko E."/>
            <person name="Jarju S."/>
            <person name="Secka A."/>
            <person name="Antonio M."/>
            <person name="Oren A."/>
            <person name="Chaudhuri R.R."/>
            <person name="La Ragione R."/>
            <person name="Hildebrand F."/>
            <person name="Pallen M.J."/>
        </authorList>
    </citation>
    <scope>NUCLEOTIDE SEQUENCE</scope>
    <source>
        <strain evidence="2">ChiHjej13B12-12457</strain>
    </source>
</reference>
<feature type="transmembrane region" description="Helical" evidence="1">
    <location>
        <begin position="105"/>
        <end position="123"/>
    </location>
</feature>
<dbReference type="EMBL" id="DVHI01000010">
    <property type="protein sequence ID" value="HIR61977.1"/>
    <property type="molecule type" value="Genomic_DNA"/>
</dbReference>
<proteinExistence type="predicted"/>
<dbReference type="GO" id="GO:0005886">
    <property type="term" value="C:plasma membrane"/>
    <property type="evidence" value="ECO:0007669"/>
    <property type="project" value="TreeGrafter"/>
</dbReference>
<protein>
    <submittedName>
        <fullName evidence="2">DUF308 domain-containing protein</fullName>
    </submittedName>
</protein>
<evidence type="ECO:0000313" key="3">
    <source>
        <dbReference type="Proteomes" id="UP000886744"/>
    </source>
</evidence>
<feature type="transmembrane region" description="Helical" evidence="1">
    <location>
        <begin position="162"/>
        <end position="183"/>
    </location>
</feature>
<comment type="caution">
    <text evidence="2">The sequence shown here is derived from an EMBL/GenBank/DDBJ whole genome shotgun (WGS) entry which is preliminary data.</text>
</comment>
<feature type="transmembrane region" description="Helical" evidence="1">
    <location>
        <begin position="43"/>
        <end position="65"/>
    </location>
</feature>
<dbReference type="InterPro" id="IPR005325">
    <property type="entry name" value="DUF308_memb"/>
</dbReference>
<dbReference type="PANTHER" id="PTHR34989">
    <property type="entry name" value="PROTEIN HDED"/>
    <property type="match status" value="1"/>
</dbReference>
<evidence type="ECO:0000256" key="1">
    <source>
        <dbReference type="SAM" id="Phobius"/>
    </source>
</evidence>
<feature type="transmembrane region" description="Helical" evidence="1">
    <location>
        <begin position="135"/>
        <end position="156"/>
    </location>
</feature>
<dbReference type="PANTHER" id="PTHR34989:SF1">
    <property type="entry name" value="PROTEIN HDED"/>
    <property type="match status" value="1"/>
</dbReference>
<feature type="transmembrane region" description="Helical" evidence="1">
    <location>
        <begin position="20"/>
        <end position="37"/>
    </location>
</feature>
<gene>
    <name evidence="2" type="ORF">IAC94_00430</name>
</gene>
<name>A0A9D1DZQ6_9BACT</name>
<keyword evidence="1" id="KW-1133">Transmembrane helix</keyword>
<feature type="transmembrane region" description="Helical" evidence="1">
    <location>
        <begin position="77"/>
        <end position="99"/>
    </location>
</feature>
<reference evidence="2" key="1">
    <citation type="submission" date="2020-10" db="EMBL/GenBank/DDBJ databases">
        <authorList>
            <person name="Gilroy R."/>
        </authorList>
    </citation>
    <scope>NUCLEOTIDE SEQUENCE</scope>
    <source>
        <strain evidence="2">ChiHjej13B12-12457</strain>
    </source>
</reference>
<evidence type="ECO:0000313" key="2">
    <source>
        <dbReference type="EMBL" id="HIR61977.1"/>
    </source>
</evidence>
<organism evidence="2 3">
    <name type="scientific">Candidatus Coprenecus avistercoris</name>
    <dbReference type="NCBI Taxonomy" id="2840730"/>
    <lineage>
        <taxon>Bacteria</taxon>
        <taxon>Pseudomonadati</taxon>
        <taxon>Bacteroidota</taxon>
        <taxon>Bacteroidia</taxon>
        <taxon>Bacteroidales</taxon>
        <taxon>Rikenellaceae</taxon>
        <taxon>Rikenellaceae incertae sedis</taxon>
        <taxon>Candidatus Coprenecus</taxon>
    </lineage>
</organism>
<dbReference type="InterPro" id="IPR052712">
    <property type="entry name" value="Acid_resist_chaperone_HdeD"/>
</dbReference>
<keyword evidence="1" id="KW-0472">Membrane</keyword>
<dbReference type="Pfam" id="PF03729">
    <property type="entry name" value="DUF308"/>
    <property type="match status" value="2"/>
</dbReference>
<dbReference type="AlphaFoldDB" id="A0A9D1DZQ6"/>
<sequence length="201" mass="22285">MESFLNRMAEKASKTVRHWWLYLLTGILSIIAGIVVFCNPIESYLTLSIMFGVLMLVSGIVELVVSSTSRSYFTTRSYSIVGGILDLLMGLFLCCYPRVTLVVLPVVLGVWMMFHSFMIIGLGSDMDSFRIRGSGWVIAGGVILLLLSLGITFFPLTLGTASVVILTGCALIVFGIMLIALSIRLRRIHEHFRFHDAEIVD</sequence>